<evidence type="ECO:0000256" key="3">
    <source>
        <dbReference type="ARBA" id="ARBA00022692"/>
    </source>
</evidence>
<protein>
    <submittedName>
        <fullName evidence="7">Sodium-dependent transporter</fullName>
    </submittedName>
</protein>
<dbReference type="RefSeq" id="WP_173220718.1">
    <property type="nucleotide sequence ID" value="NZ_CP048104.1"/>
</dbReference>
<evidence type="ECO:0000313" key="8">
    <source>
        <dbReference type="Proteomes" id="UP000503088"/>
    </source>
</evidence>
<keyword evidence="4 6" id="KW-1133">Transmembrane helix</keyword>
<proteinExistence type="predicted"/>
<feature type="transmembrane region" description="Helical" evidence="6">
    <location>
        <begin position="256"/>
        <end position="281"/>
    </location>
</feature>
<keyword evidence="5 6" id="KW-0472">Membrane</keyword>
<evidence type="ECO:0000256" key="5">
    <source>
        <dbReference type="ARBA" id="ARBA00023136"/>
    </source>
</evidence>
<feature type="transmembrane region" description="Helical" evidence="6">
    <location>
        <begin position="461"/>
        <end position="482"/>
    </location>
</feature>
<dbReference type="PANTHER" id="PTHR42948">
    <property type="entry name" value="TRANSPORTER"/>
    <property type="match status" value="1"/>
</dbReference>
<name>A0A7D4BGN2_9BACL</name>
<feature type="transmembrane region" description="Helical" evidence="6">
    <location>
        <begin position="223"/>
        <end position="244"/>
    </location>
</feature>
<dbReference type="Proteomes" id="UP000503088">
    <property type="component" value="Chromosome"/>
</dbReference>
<dbReference type="PROSITE" id="PS50267">
    <property type="entry name" value="NA_NEUROTRAN_SYMP_3"/>
    <property type="match status" value="1"/>
</dbReference>
<evidence type="ECO:0000256" key="6">
    <source>
        <dbReference type="SAM" id="Phobius"/>
    </source>
</evidence>
<comment type="subcellular location">
    <subcellularLocation>
        <location evidence="1">Membrane</location>
        <topology evidence="1">Multi-pass membrane protein</topology>
    </subcellularLocation>
</comment>
<dbReference type="PANTHER" id="PTHR42948:SF1">
    <property type="entry name" value="TRANSPORTER"/>
    <property type="match status" value="1"/>
</dbReference>
<keyword evidence="8" id="KW-1185">Reference proteome</keyword>
<keyword evidence="2" id="KW-0813">Transport</keyword>
<feature type="transmembrane region" description="Helical" evidence="6">
    <location>
        <begin position="427"/>
        <end position="449"/>
    </location>
</feature>
<evidence type="ECO:0000313" key="7">
    <source>
        <dbReference type="EMBL" id="QKG83715.1"/>
    </source>
</evidence>
<dbReference type="InterPro" id="IPR037272">
    <property type="entry name" value="SNS_sf"/>
</dbReference>
<dbReference type="InterPro" id="IPR000175">
    <property type="entry name" value="Na/ntran_symport"/>
</dbReference>
<dbReference type="CDD" id="cd10334">
    <property type="entry name" value="SLC6sbd_u1"/>
    <property type="match status" value="1"/>
</dbReference>
<gene>
    <name evidence="7" type="ORF">GXN76_03975</name>
</gene>
<feature type="transmembrane region" description="Helical" evidence="6">
    <location>
        <begin position="349"/>
        <end position="369"/>
    </location>
</feature>
<dbReference type="SUPFAM" id="SSF161070">
    <property type="entry name" value="SNF-like"/>
    <property type="match status" value="1"/>
</dbReference>
<organism evidence="7 8">
    <name type="scientific">Kroppenstedtia pulmonis</name>
    <dbReference type="NCBI Taxonomy" id="1380685"/>
    <lineage>
        <taxon>Bacteria</taxon>
        <taxon>Bacillati</taxon>
        <taxon>Bacillota</taxon>
        <taxon>Bacilli</taxon>
        <taxon>Bacillales</taxon>
        <taxon>Thermoactinomycetaceae</taxon>
        <taxon>Kroppenstedtia</taxon>
    </lineage>
</organism>
<sequence>MAKEQWTSRAGFILAAVGSAIGLGNIWRYPYVAYENGGGAFLIPYFFALLTAGIPILLLEYSLGHKYRGSAPLSYRRMSEKWEWLGWFHVFMAFLISTYYIVILAWALSYTYYSFGTQWGENTNQFFFQNYLGKTDDFWSFGGLQLKVVLPLLLLWAFLYVVLRRRAHAGIERLNRISMPILVVMMIIITLRGVSLEGATDGLNVLLTPDFAALSDPQVWVSAYGQVFFSLSIGYATMITYASYLAKDSDLGNSGFIAGLSNAGFEFMAALGIFGALGYLATQTGVEVSKVVDGGIGLAFVVFPKIISELPGFNSAFGVLFFGTLVIAGLTSIVSLLEPGISALRDKFNMGRMAAVNSVVGLSALFSLLYATKGGISYLDIVDHYLNNYGLMIAGLGMTLSVAWFAKKIGDLQSHINQVSDVRVGGWWVVSLKVITPIGLLIMTAWNTFDELKEPYGGFPVSGLIAMGWSVLLASLVAAIVLQNKRWKEIDHIRRKEGA</sequence>
<dbReference type="AlphaFoldDB" id="A0A7D4BGN2"/>
<reference evidence="7 8" key="1">
    <citation type="submission" date="2020-01" db="EMBL/GenBank/DDBJ databases">
        <authorList>
            <person name="Gulvik C.A."/>
            <person name="Batra D.G."/>
        </authorList>
    </citation>
    <scope>NUCLEOTIDE SEQUENCE [LARGE SCALE GENOMIC DNA]</scope>
    <source>
        <strain evidence="7 8">W9323</strain>
    </source>
</reference>
<feature type="transmembrane region" description="Helical" evidence="6">
    <location>
        <begin position="42"/>
        <end position="63"/>
    </location>
</feature>
<feature type="transmembrane region" description="Helical" evidence="6">
    <location>
        <begin position="389"/>
        <end position="406"/>
    </location>
</feature>
<feature type="transmembrane region" description="Helical" evidence="6">
    <location>
        <begin position="316"/>
        <end position="337"/>
    </location>
</feature>
<dbReference type="EMBL" id="CP048104">
    <property type="protein sequence ID" value="QKG83715.1"/>
    <property type="molecule type" value="Genomic_DNA"/>
</dbReference>
<keyword evidence="3 6" id="KW-0812">Transmembrane</keyword>
<feature type="transmembrane region" description="Helical" evidence="6">
    <location>
        <begin position="84"/>
        <end position="108"/>
    </location>
</feature>
<dbReference type="KEGG" id="kpul:GXN76_03975"/>
<evidence type="ECO:0000256" key="1">
    <source>
        <dbReference type="ARBA" id="ARBA00004141"/>
    </source>
</evidence>
<accession>A0A7D4BGN2</accession>
<feature type="transmembrane region" description="Helical" evidence="6">
    <location>
        <begin position="12"/>
        <end position="30"/>
    </location>
</feature>
<feature type="transmembrane region" description="Helical" evidence="6">
    <location>
        <begin position="138"/>
        <end position="162"/>
    </location>
</feature>
<dbReference type="GO" id="GO:0016020">
    <property type="term" value="C:membrane"/>
    <property type="evidence" value="ECO:0007669"/>
    <property type="project" value="UniProtKB-SubCell"/>
</dbReference>
<evidence type="ECO:0000256" key="4">
    <source>
        <dbReference type="ARBA" id="ARBA00022989"/>
    </source>
</evidence>
<feature type="transmembrane region" description="Helical" evidence="6">
    <location>
        <begin position="174"/>
        <end position="194"/>
    </location>
</feature>
<dbReference type="NCBIfam" id="NF037979">
    <property type="entry name" value="Na_transp"/>
    <property type="match status" value="1"/>
</dbReference>
<dbReference type="Pfam" id="PF00209">
    <property type="entry name" value="SNF"/>
    <property type="match status" value="1"/>
</dbReference>
<dbReference type="PRINTS" id="PR00176">
    <property type="entry name" value="NANEUSMPORT"/>
</dbReference>
<evidence type="ECO:0000256" key="2">
    <source>
        <dbReference type="ARBA" id="ARBA00022448"/>
    </source>
</evidence>